<protein>
    <submittedName>
        <fullName evidence="1">Uncharacterized protein</fullName>
    </submittedName>
</protein>
<reference evidence="1 2" key="1">
    <citation type="submission" date="2017-11" db="EMBL/GenBank/DDBJ databases">
        <title>Infants hospitalized years apart are colonized by the same room-sourced microbial strains.</title>
        <authorList>
            <person name="Brooks B."/>
            <person name="Olm M.R."/>
            <person name="Firek B.A."/>
            <person name="Baker R."/>
            <person name="Thomas B.C."/>
            <person name="Morowitz M.J."/>
            <person name="Banfield J.F."/>
        </authorList>
    </citation>
    <scope>NUCLEOTIDE SEQUENCE [LARGE SCALE GENOMIC DNA]</scope>
    <source>
        <strain evidence="1">S2_009_000_R2_76</strain>
    </source>
</reference>
<proteinExistence type="predicted"/>
<dbReference type="AlphaFoldDB" id="A0A2W5F812"/>
<gene>
    <name evidence="1" type="ORF">DI598_04430</name>
</gene>
<accession>A0A2W5F812</accession>
<evidence type="ECO:0000313" key="1">
    <source>
        <dbReference type="EMBL" id="PZP50963.1"/>
    </source>
</evidence>
<comment type="caution">
    <text evidence="1">The sequence shown here is derived from an EMBL/GenBank/DDBJ whole genome shotgun (WGS) entry which is preliminary data.</text>
</comment>
<sequence length="67" mass="7952">MVAFGQKTQLRHFFHFAVRRKSGENTRANVYILLFLALLLQEKGWDEVKKLKSHCVMQWLSKNPICF</sequence>
<evidence type="ECO:0000313" key="2">
    <source>
        <dbReference type="Proteomes" id="UP000249645"/>
    </source>
</evidence>
<name>A0A2W5F812_9SPHI</name>
<organism evidence="1 2">
    <name type="scientific">Pseudopedobacter saltans</name>
    <dbReference type="NCBI Taxonomy" id="151895"/>
    <lineage>
        <taxon>Bacteria</taxon>
        <taxon>Pseudomonadati</taxon>
        <taxon>Bacteroidota</taxon>
        <taxon>Sphingobacteriia</taxon>
        <taxon>Sphingobacteriales</taxon>
        <taxon>Sphingobacteriaceae</taxon>
        <taxon>Pseudopedobacter</taxon>
    </lineage>
</organism>
<dbReference type="EMBL" id="QFOI01000047">
    <property type="protein sequence ID" value="PZP50963.1"/>
    <property type="molecule type" value="Genomic_DNA"/>
</dbReference>
<dbReference type="Proteomes" id="UP000249645">
    <property type="component" value="Unassembled WGS sequence"/>
</dbReference>